<dbReference type="AlphaFoldDB" id="A0A371DHY7"/>
<dbReference type="EMBL" id="KZ857391">
    <property type="protein sequence ID" value="RDX52157.1"/>
    <property type="molecule type" value="Genomic_DNA"/>
</dbReference>
<name>A0A371DHY7_9APHY</name>
<evidence type="ECO:0000313" key="2">
    <source>
        <dbReference type="Proteomes" id="UP000256964"/>
    </source>
</evidence>
<reference evidence="1 2" key="1">
    <citation type="journal article" date="2018" name="Biotechnol. Biofuels">
        <title>Integrative visual omics of the white-rot fungus Polyporus brumalis exposes the biotechnological potential of its oxidative enzymes for delignifying raw plant biomass.</title>
        <authorList>
            <person name="Miyauchi S."/>
            <person name="Rancon A."/>
            <person name="Drula E."/>
            <person name="Hage H."/>
            <person name="Chaduli D."/>
            <person name="Favel A."/>
            <person name="Grisel S."/>
            <person name="Henrissat B."/>
            <person name="Herpoel-Gimbert I."/>
            <person name="Ruiz-Duenas F.J."/>
            <person name="Chevret D."/>
            <person name="Hainaut M."/>
            <person name="Lin J."/>
            <person name="Wang M."/>
            <person name="Pangilinan J."/>
            <person name="Lipzen A."/>
            <person name="Lesage-Meessen L."/>
            <person name="Navarro D."/>
            <person name="Riley R."/>
            <person name="Grigoriev I.V."/>
            <person name="Zhou S."/>
            <person name="Raouche S."/>
            <person name="Rosso M.N."/>
        </authorList>
    </citation>
    <scope>NUCLEOTIDE SEQUENCE [LARGE SCALE GENOMIC DNA]</scope>
    <source>
        <strain evidence="1 2">BRFM 1820</strain>
    </source>
</reference>
<proteinExistence type="predicted"/>
<evidence type="ECO:0000313" key="1">
    <source>
        <dbReference type="EMBL" id="RDX52157.1"/>
    </source>
</evidence>
<gene>
    <name evidence="1" type="ORF">OH76DRAFT_1400497</name>
</gene>
<dbReference type="Proteomes" id="UP000256964">
    <property type="component" value="Unassembled WGS sequence"/>
</dbReference>
<protein>
    <submittedName>
        <fullName evidence="1">Uncharacterized protein</fullName>
    </submittedName>
</protein>
<accession>A0A371DHY7</accession>
<organism evidence="1 2">
    <name type="scientific">Lentinus brumalis</name>
    <dbReference type="NCBI Taxonomy" id="2498619"/>
    <lineage>
        <taxon>Eukaryota</taxon>
        <taxon>Fungi</taxon>
        <taxon>Dikarya</taxon>
        <taxon>Basidiomycota</taxon>
        <taxon>Agaricomycotina</taxon>
        <taxon>Agaricomycetes</taxon>
        <taxon>Polyporales</taxon>
        <taxon>Polyporaceae</taxon>
        <taxon>Lentinus</taxon>
    </lineage>
</organism>
<sequence length="150" mass="16988">MSLIRHLDHHQSFWECVPRLPLRMPAQTRCKLILQFSSASMLCKHSRRYQMISSCFLHQMRSRCSRGNVGANVRCPLVRKTFKIDRYDTASNGPSGAVRVHYPADTYGTPAPVWIDGTVLGGRNPSNRPTQVESKATPFPHIDSLQSAMY</sequence>
<keyword evidence="2" id="KW-1185">Reference proteome</keyword>